<dbReference type="PANTHER" id="PTHR13357">
    <property type="entry name" value="SH3 ADAPTER PROTEIN SPIN90 NCK INTERACTING PROTEIN WITH SH3 DOMAIN"/>
    <property type="match status" value="1"/>
</dbReference>
<reference evidence="2" key="1">
    <citation type="submission" date="2016-11" db="UniProtKB">
        <authorList>
            <consortium name="WormBaseParasite"/>
        </authorList>
    </citation>
    <scope>IDENTIFICATION</scope>
    <source>
        <strain evidence="2">pt0022</strain>
    </source>
</reference>
<dbReference type="GO" id="GO:0006897">
    <property type="term" value="P:endocytosis"/>
    <property type="evidence" value="ECO:0007669"/>
    <property type="project" value="TreeGrafter"/>
</dbReference>
<feature type="domain" description="SPIN90/Ldb17 leucine-rich" evidence="1">
    <location>
        <begin position="270"/>
        <end position="374"/>
    </location>
</feature>
<accession>A0A1I8E8Y6</accession>
<name>A0A1I8E8Y6_WUCBA</name>
<dbReference type="STRING" id="6293.A0A1I8E8Y6"/>
<protein>
    <submittedName>
        <fullName evidence="2">DUF2013 domain-containing protein</fullName>
    </submittedName>
</protein>
<organism evidence="2">
    <name type="scientific">Wuchereria bancrofti</name>
    <dbReference type="NCBI Taxonomy" id="6293"/>
    <lineage>
        <taxon>Eukaryota</taxon>
        <taxon>Metazoa</taxon>
        <taxon>Ecdysozoa</taxon>
        <taxon>Nematoda</taxon>
        <taxon>Chromadorea</taxon>
        <taxon>Rhabditida</taxon>
        <taxon>Spirurina</taxon>
        <taxon>Spiruromorpha</taxon>
        <taxon>Filarioidea</taxon>
        <taxon>Onchocercidae</taxon>
        <taxon>Wuchereria</taxon>
    </lineage>
</organism>
<dbReference type="WBParaSite" id="maker-PairedContig_1063-snap-gene-0.9-mRNA-1">
    <property type="protein sequence ID" value="maker-PairedContig_1063-snap-gene-0.9-mRNA-1"/>
    <property type="gene ID" value="maker-PairedContig_1063-snap-gene-0.9"/>
</dbReference>
<dbReference type="AlphaFoldDB" id="A0A1I8E8Y6"/>
<dbReference type="Pfam" id="PF09431">
    <property type="entry name" value="SPIN90_LRD"/>
    <property type="match status" value="1"/>
</dbReference>
<sequence length="425" mass="48689">YSCIGCKKFGVVGTPLTLYFSPFPRNIKELEWFMYVPILNSKEKARELVDVVREQTDAPIGVCINTVSIILSTLLRDLPDIYGLRVIKSALEKDDIIDVDNCHDARVLEQIIVSITSYIEDKGQLDWSIRSDEAVMVKSLQHFSGFMKKADVGVLMKRFRRDDYIFIEQLVSLYQMELNKSVRIELLSTFYSLSLLDRSVITMLLCGQLPVLLVLQNNFSLPLTELDILSLQLLSVLFSSGEKFPTSHYDALNLEFLTKIVSIVKDCTDAFQFILSFNSHFESNENTVIQTLHKNPPVTFGQLLTMQLNRCRADNKDLRAVKLLMDIFCVSDDLISVLFYDNDLKVLYGILCQDLIDTNQSQKMAMILEIMKNMEVIRRCGFTQEVCTSVKTFLLTRETQVELRHSAESILQQVTEQQRNLPLSL</sequence>
<dbReference type="InterPro" id="IPR030125">
    <property type="entry name" value="SPIN90/Ldb17"/>
</dbReference>
<evidence type="ECO:0000259" key="1">
    <source>
        <dbReference type="Pfam" id="PF09431"/>
    </source>
</evidence>
<dbReference type="InterPro" id="IPR018556">
    <property type="entry name" value="SPIN90/Ldb17_LRD"/>
</dbReference>
<dbReference type="GO" id="GO:0071933">
    <property type="term" value="F:Arp2/3 complex binding"/>
    <property type="evidence" value="ECO:0007669"/>
    <property type="project" value="TreeGrafter"/>
</dbReference>
<proteinExistence type="predicted"/>
<dbReference type="PANTHER" id="PTHR13357:SF1">
    <property type="entry name" value="NCK-INTERACTING PROTEIN WITH SH3 DOMAIN"/>
    <property type="match status" value="1"/>
</dbReference>
<evidence type="ECO:0000313" key="2">
    <source>
        <dbReference type="WBParaSite" id="maker-PairedContig_1063-snap-gene-0.9-mRNA-1"/>
    </source>
</evidence>